<sequence>MSIIKNINALAVCLLIFLALVFSVQVQAQTVKKVQFPKGKTEIVVKGKLPLNYGDYQVYVLRARKGQTLSVELISDDGDSSITVYETQKLGPGEDGITPAESNLREWTGKLPITSEYSVQVYGPSDFNEKGTGKPYTLKISIR</sequence>
<organism evidence="2">
    <name type="scientific">uncultured Pyrinomonadaceae bacterium</name>
    <dbReference type="NCBI Taxonomy" id="2283094"/>
    <lineage>
        <taxon>Bacteria</taxon>
        <taxon>Pseudomonadati</taxon>
        <taxon>Acidobacteriota</taxon>
        <taxon>Blastocatellia</taxon>
        <taxon>Blastocatellales</taxon>
        <taxon>Pyrinomonadaceae</taxon>
        <taxon>environmental samples</taxon>
    </lineage>
</organism>
<dbReference type="AlphaFoldDB" id="A0A6J4P914"/>
<dbReference type="EMBL" id="CADCUR010000156">
    <property type="protein sequence ID" value="CAA9404206.1"/>
    <property type="molecule type" value="Genomic_DNA"/>
</dbReference>
<keyword evidence="1" id="KW-0732">Signal</keyword>
<reference evidence="2" key="1">
    <citation type="submission" date="2020-02" db="EMBL/GenBank/DDBJ databases">
        <authorList>
            <person name="Meier V. D."/>
        </authorList>
    </citation>
    <scope>NUCLEOTIDE SEQUENCE</scope>
    <source>
        <strain evidence="2">AVDCRST_MAG74</strain>
    </source>
</reference>
<proteinExistence type="predicted"/>
<feature type="chain" id="PRO_5027059497" evidence="1">
    <location>
        <begin position="29"/>
        <end position="143"/>
    </location>
</feature>
<evidence type="ECO:0000256" key="1">
    <source>
        <dbReference type="SAM" id="SignalP"/>
    </source>
</evidence>
<gene>
    <name evidence="2" type="ORF">AVDCRST_MAG74-1774</name>
</gene>
<protein>
    <submittedName>
        <fullName evidence="2">Uncharacterized protein</fullName>
    </submittedName>
</protein>
<accession>A0A6J4P914</accession>
<evidence type="ECO:0000313" key="2">
    <source>
        <dbReference type="EMBL" id="CAA9404206.1"/>
    </source>
</evidence>
<name>A0A6J4P914_9BACT</name>
<dbReference type="Gene3D" id="2.60.120.380">
    <property type="match status" value="1"/>
</dbReference>
<feature type="signal peptide" evidence="1">
    <location>
        <begin position="1"/>
        <end position="28"/>
    </location>
</feature>